<dbReference type="Pfam" id="PF02113">
    <property type="entry name" value="Peptidase_S13"/>
    <property type="match status" value="1"/>
</dbReference>
<name>A0A5M8NTT2_9BACT</name>
<evidence type="ECO:0000313" key="5">
    <source>
        <dbReference type="Proteomes" id="UP000324575"/>
    </source>
</evidence>
<dbReference type="PRINTS" id="PR00922">
    <property type="entry name" value="DADACBPTASE3"/>
</dbReference>
<organism evidence="4 5">
    <name type="scientific">Candidatus Ordinivivax streblomastigis</name>
    <dbReference type="NCBI Taxonomy" id="2540710"/>
    <lineage>
        <taxon>Bacteria</taxon>
        <taxon>Pseudomonadati</taxon>
        <taxon>Bacteroidota</taxon>
        <taxon>Bacteroidia</taxon>
        <taxon>Bacteroidales</taxon>
        <taxon>Candidatus Ordinivivax</taxon>
    </lineage>
</organism>
<protein>
    <submittedName>
        <fullName evidence="4">D-alanyl-D-alanine carboxypeptidase DacC</fullName>
        <ecNumber evidence="4">3.4.16.4</ecNumber>
    </submittedName>
</protein>
<comment type="caution">
    <text evidence="4">The sequence shown here is derived from an EMBL/GenBank/DDBJ whole genome shotgun (WGS) entry which is preliminary data.</text>
</comment>
<dbReference type="PANTHER" id="PTHR30023:SF0">
    <property type="entry name" value="PENICILLIN-SENSITIVE CARBOXYPEPTIDASE A"/>
    <property type="match status" value="1"/>
</dbReference>
<evidence type="ECO:0000256" key="1">
    <source>
        <dbReference type="ARBA" id="ARBA00006096"/>
    </source>
</evidence>
<dbReference type="InterPro" id="IPR000667">
    <property type="entry name" value="Peptidase_S13"/>
</dbReference>
<dbReference type="GO" id="GO:0006508">
    <property type="term" value="P:proteolysis"/>
    <property type="evidence" value="ECO:0007669"/>
    <property type="project" value="InterPro"/>
</dbReference>
<sequence length="471" mass="52826">MIVKKTYLLACFLLFACLSVLKGQQDLAAQLDFLVKNNLPPGSEIGISVYDLTDGRSLYTYHDDKLSRPASTMKLLTCITALSQPDSENPFSTAVWYKGTIEQGTLYGDMYVVGGFDPEFDDVAMNALVDSITRFPFSSIQGNIYGDVSMKDSLYWGNGWAWDDNPESFQPYLSPLMYHKGFVKVTATPGNVQGEKAIIECEPNSSFYTIRNETVNHKAEAGKFSVSRNWLEGGNEIIISGNVEYKRTGEVNMHTSQDFFMHTFMERLRKKGIHVPETYMYSEFIPNVTAVCMAHWETPVQVVLNQLLKESDNLNAEALLYKSGAQYVKKKRVSAVDGIQVITDRMEHLGHSPQNYRIVDGSGLSNYNYVSPALLVDFLRYAYSSTEIFQKLYEALPVAGVDGTLKNRMKKGKAYRNIHAKTGTFTGISCLAGYVRTSYNHFLAFAIMNQNALSAAKARTLQDMICEELAR</sequence>
<dbReference type="InterPro" id="IPR012338">
    <property type="entry name" value="Beta-lactam/transpept-like"/>
</dbReference>
<gene>
    <name evidence="4" type="ORF">EZS26_003678</name>
</gene>
<dbReference type="EMBL" id="SNRX01000125">
    <property type="protein sequence ID" value="KAA6300180.1"/>
    <property type="molecule type" value="Genomic_DNA"/>
</dbReference>
<comment type="similarity">
    <text evidence="1">Belongs to the peptidase S13 family.</text>
</comment>
<keyword evidence="4" id="KW-0121">Carboxypeptidase</keyword>
<dbReference type="Gene3D" id="3.50.80.20">
    <property type="entry name" value="D-Ala-D-Ala carboxypeptidase C, peptidase S13"/>
    <property type="match status" value="1"/>
</dbReference>
<reference evidence="4 5" key="1">
    <citation type="submission" date="2019-03" db="EMBL/GenBank/DDBJ databases">
        <title>Single cell metagenomics reveals metabolic interactions within the superorganism composed of flagellate Streblomastix strix and complex community of Bacteroidetes bacteria on its surface.</title>
        <authorList>
            <person name="Treitli S.C."/>
            <person name="Kolisko M."/>
            <person name="Husnik F."/>
            <person name="Keeling P."/>
            <person name="Hampl V."/>
        </authorList>
    </citation>
    <scope>NUCLEOTIDE SEQUENCE [LARGE SCALE GENOMIC DNA]</scope>
    <source>
        <strain evidence="4">St1</strain>
    </source>
</reference>
<dbReference type="SUPFAM" id="SSF56601">
    <property type="entry name" value="beta-lactamase/transpeptidase-like"/>
    <property type="match status" value="1"/>
</dbReference>
<dbReference type="GO" id="GO:0009002">
    <property type="term" value="F:serine-type D-Ala-D-Ala carboxypeptidase activity"/>
    <property type="evidence" value="ECO:0007669"/>
    <property type="project" value="UniProtKB-EC"/>
</dbReference>
<dbReference type="PROSITE" id="PS51257">
    <property type="entry name" value="PROKAR_LIPOPROTEIN"/>
    <property type="match status" value="1"/>
</dbReference>
<dbReference type="GO" id="GO:0000270">
    <property type="term" value="P:peptidoglycan metabolic process"/>
    <property type="evidence" value="ECO:0007669"/>
    <property type="project" value="TreeGrafter"/>
</dbReference>
<proteinExistence type="inferred from homology"/>
<feature type="signal peptide" evidence="3">
    <location>
        <begin position="1"/>
        <end position="28"/>
    </location>
</feature>
<accession>A0A5M8NTT2</accession>
<evidence type="ECO:0000313" key="4">
    <source>
        <dbReference type="EMBL" id="KAA6300180.1"/>
    </source>
</evidence>
<dbReference type="AlphaFoldDB" id="A0A5M8NTT2"/>
<keyword evidence="4" id="KW-0645">Protease</keyword>
<keyword evidence="3" id="KW-0732">Signal</keyword>
<feature type="chain" id="PRO_5024280388" evidence="3">
    <location>
        <begin position="29"/>
        <end position="471"/>
    </location>
</feature>
<keyword evidence="2 4" id="KW-0378">Hydrolase</keyword>
<evidence type="ECO:0000256" key="3">
    <source>
        <dbReference type="SAM" id="SignalP"/>
    </source>
</evidence>
<evidence type="ECO:0000256" key="2">
    <source>
        <dbReference type="ARBA" id="ARBA00022801"/>
    </source>
</evidence>
<dbReference type="NCBIfam" id="TIGR00666">
    <property type="entry name" value="PBP4"/>
    <property type="match status" value="1"/>
</dbReference>
<dbReference type="Gene3D" id="3.40.710.10">
    <property type="entry name" value="DD-peptidase/beta-lactamase superfamily"/>
    <property type="match status" value="2"/>
</dbReference>
<dbReference type="EC" id="3.4.16.4" evidence="4"/>
<dbReference type="PANTHER" id="PTHR30023">
    <property type="entry name" value="D-ALANYL-D-ALANINE CARBOXYPEPTIDASE"/>
    <property type="match status" value="1"/>
</dbReference>
<dbReference type="Proteomes" id="UP000324575">
    <property type="component" value="Unassembled WGS sequence"/>
</dbReference>